<dbReference type="GO" id="GO:0032259">
    <property type="term" value="P:methylation"/>
    <property type="evidence" value="ECO:0007669"/>
    <property type="project" value="UniProtKB-KW"/>
</dbReference>
<evidence type="ECO:0000313" key="2">
    <source>
        <dbReference type="EMBL" id="SDE57082.1"/>
    </source>
</evidence>
<organism evidence="2 3">
    <name type="scientific">Salipiger thiooxidans</name>
    <dbReference type="NCBI Taxonomy" id="282683"/>
    <lineage>
        <taxon>Bacteria</taxon>
        <taxon>Pseudomonadati</taxon>
        <taxon>Pseudomonadota</taxon>
        <taxon>Alphaproteobacteria</taxon>
        <taxon>Rhodobacterales</taxon>
        <taxon>Roseobacteraceae</taxon>
        <taxon>Salipiger</taxon>
    </lineage>
</organism>
<dbReference type="SUPFAM" id="SSF53335">
    <property type="entry name" value="S-adenosyl-L-methionine-dependent methyltransferases"/>
    <property type="match status" value="1"/>
</dbReference>
<dbReference type="Gene3D" id="3.40.50.150">
    <property type="entry name" value="Vaccinia Virus protein VP39"/>
    <property type="match status" value="1"/>
</dbReference>
<evidence type="ECO:0000313" key="3">
    <source>
        <dbReference type="Proteomes" id="UP000198994"/>
    </source>
</evidence>
<feature type="domain" description="Methyltransferase FkbM" evidence="1">
    <location>
        <begin position="105"/>
        <end position="237"/>
    </location>
</feature>
<dbReference type="NCBIfam" id="TIGR01444">
    <property type="entry name" value="fkbM_fam"/>
    <property type="match status" value="1"/>
</dbReference>
<sequence>MALRDQLARSLPVPLRRTIYNQYRAFSLLRNRITARDGVVTLNGVRLHADAAKLGQEVVDLILRGDYEGREARMVRMFLEPEDVVIELGAGIGYIGMLCAQTVGVESVHSFEANPLMEPVIRANYALNAGAPHLSIGFLTDHDGEATLHVPELFWAASTTPMAGAREVRTPCIELNRTVAEIRPSFLIMDIEGGEIDVIQHLAPSTIRKVAMELHPGVVGEEAIAGMEAKLRDMGFERRWISNAGEHAYYERAD</sequence>
<protein>
    <submittedName>
        <fullName evidence="2">Methyltransferase, FkbM family</fullName>
    </submittedName>
</protein>
<dbReference type="InterPro" id="IPR006342">
    <property type="entry name" value="FkbM_mtfrase"/>
</dbReference>
<dbReference type="RefSeq" id="WP_165617058.1">
    <property type="nucleotide sequence ID" value="NZ_FNAV01000005.1"/>
</dbReference>
<proteinExistence type="predicted"/>
<name>A0A1G7E0A4_9RHOB</name>
<dbReference type="Pfam" id="PF05050">
    <property type="entry name" value="Methyltransf_21"/>
    <property type="match status" value="1"/>
</dbReference>
<dbReference type="STRING" id="282683.SAMN04488105_10541"/>
<keyword evidence="2" id="KW-0808">Transferase</keyword>
<accession>A0A1G7E0A4</accession>
<dbReference type="Proteomes" id="UP000198994">
    <property type="component" value="Unassembled WGS sequence"/>
</dbReference>
<keyword evidence="3" id="KW-1185">Reference proteome</keyword>
<dbReference type="AlphaFoldDB" id="A0A1G7E0A4"/>
<gene>
    <name evidence="2" type="ORF">SAMN04488105_10541</name>
</gene>
<dbReference type="InterPro" id="IPR029063">
    <property type="entry name" value="SAM-dependent_MTases_sf"/>
</dbReference>
<reference evidence="3" key="1">
    <citation type="submission" date="2016-10" db="EMBL/GenBank/DDBJ databases">
        <authorList>
            <person name="Varghese N."/>
            <person name="Submissions S."/>
        </authorList>
    </citation>
    <scope>NUCLEOTIDE SEQUENCE [LARGE SCALE GENOMIC DNA]</scope>
    <source>
        <strain evidence="3">DSM 10146</strain>
    </source>
</reference>
<dbReference type="GO" id="GO:0008168">
    <property type="term" value="F:methyltransferase activity"/>
    <property type="evidence" value="ECO:0007669"/>
    <property type="project" value="UniProtKB-KW"/>
</dbReference>
<dbReference type="EMBL" id="FNAV01000005">
    <property type="protein sequence ID" value="SDE57082.1"/>
    <property type="molecule type" value="Genomic_DNA"/>
</dbReference>
<evidence type="ECO:0000259" key="1">
    <source>
        <dbReference type="Pfam" id="PF05050"/>
    </source>
</evidence>
<keyword evidence="2" id="KW-0489">Methyltransferase</keyword>